<sequence length="139" mass="15458">MAQKSTIEIELEMFRALEGLMAKSVKGTFYSSEMRPIEACTEDAVLTVSNGMPGQFEEGRARLNIYVPDIDCGQADKVADKDRLLELAKIDKTVLDTLNGADTDYLFDFFQTTAIVAVPGKSEHFVNIGIHFKLVTFNE</sequence>
<name>A0A8S5QV52_9CAUD</name>
<evidence type="ECO:0000313" key="1">
    <source>
        <dbReference type="EMBL" id="DAE23086.1"/>
    </source>
</evidence>
<reference evidence="1" key="1">
    <citation type="journal article" date="2021" name="Proc. Natl. Acad. Sci. U.S.A.">
        <title>A Catalog of Tens of Thousands of Viruses from Human Metagenomes Reveals Hidden Associations with Chronic Diseases.</title>
        <authorList>
            <person name="Tisza M.J."/>
            <person name="Buck C.B."/>
        </authorList>
    </citation>
    <scope>NUCLEOTIDE SEQUENCE</scope>
    <source>
        <strain evidence="1">CtB3C22</strain>
    </source>
</reference>
<protein>
    <recommendedName>
        <fullName evidence="2">Minor capsid protein</fullName>
    </recommendedName>
</protein>
<evidence type="ECO:0008006" key="2">
    <source>
        <dbReference type="Google" id="ProtNLM"/>
    </source>
</evidence>
<proteinExistence type="predicted"/>
<dbReference type="EMBL" id="BK015746">
    <property type="protein sequence ID" value="DAE23086.1"/>
    <property type="molecule type" value="Genomic_DNA"/>
</dbReference>
<organism evidence="1">
    <name type="scientific">Myoviridae sp. ctB3C22</name>
    <dbReference type="NCBI Taxonomy" id="2826629"/>
    <lineage>
        <taxon>Viruses</taxon>
        <taxon>Duplodnaviria</taxon>
        <taxon>Heunggongvirae</taxon>
        <taxon>Uroviricota</taxon>
        <taxon>Caudoviricetes</taxon>
    </lineage>
</organism>
<accession>A0A8S5QV52</accession>